<keyword evidence="4" id="KW-0479">Metal-binding</keyword>
<comment type="similarity">
    <text evidence="2">Belongs to the Ro 60 kDa family.</text>
</comment>
<dbReference type="AlphaFoldDB" id="A0A533I569"/>
<sequence>MANKSVFAAIRGQLAPKANTRNHAGAPAYDYTDAHALAQMAVTGTFGGLFYTSPKKQLAAVLTLAEAVEPRLLAQVAIHARAKGHMKDMPAVLLAVLARRDPVLFRRTFGRVVDNGKMLRNFVQIIRSGQTGRKSLGSAPKAMVQNWLNGASDWALLNANIGNAPSLGDVIKMVHPKPETPEREALFSWIMGRPADLSRLPEAVQDWLTFKAGCKGPLPKVPFQMLTQLDLSADQWAQIARAGSWQMVRQNLNTFLRHDVFEDVANVDHIAALLRDPAKIAAARAFPYQMMVAAKNVEAGMPGEIVDALHDAMETAVHNVPQIALNLAVCPDVSGSMNGCVTGFRRGATSKVRHIDVAALVAAAFLRANRDCTVLPFENRVRKLRLEPRDTILTNAQRLAAVGGGGTNCSAPLDWLLDHRQSPDLVVFVSDNQSWVDARDGGPGTAMMQKWNWLKARNPKARLVCIDIAPYGSAQVEQREDVMRIGGFSDAVFDQIAAFAKGANGPDHWLTEIEAIEV</sequence>
<evidence type="ECO:0000256" key="3">
    <source>
        <dbReference type="ARBA" id="ARBA00022490"/>
    </source>
</evidence>
<evidence type="ECO:0000256" key="6">
    <source>
        <dbReference type="ARBA" id="ARBA00023274"/>
    </source>
</evidence>
<gene>
    <name evidence="8" type="ORF">DI616_14170</name>
</gene>
<evidence type="ECO:0000313" key="9">
    <source>
        <dbReference type="Proteomes" id="UP000315344"/>
    </source>
</evidence>
<keyword evidence="5" id="KW-0694">RNA-binding</keyword>
<comment type="caution">
    <text evidence="8">The sequence shown here is derived from an EMBL/GenBank/DDBJ whole genome shotgun (WGS) entry which is preliminary data.</text>
</comment>
<evidence type="ECO:0000313" key="8">
    <source>
        <dbReference type="EMBL" id="TKW65544.1"/>
    </source>
</evidence>
<dbReference type="InterPro" id="IPR036465">
    <property type="entry name" value="vWFA_dom_sf"/>
</dbReference>
<dbReference type="InterPro" id="IPR040322">
    <property type="entry name" value="TROVE2"/>
</dbReference>
<comment type="subcellular location">
    <subcellularLocation>
        <location evidence="1">Cytoplasm</location>
    </subcellularLocation>
</comment>
<dbReference type="SUPFAM" id="SSF53300">
    <property type="entry name" value="vWA-like"/>
    <property type="match status" value="1"/>
</dbReference>
<dbReference type="InterPro" id="IPR008858">
    <property type="entry name" value="TROVE_dom"/>
</dbReference>
<evidence type="ECO:0000256" key="2">
    <source>
        <dbReference type="ARBA" id="ARBA00007814"/>
    </source>
</evidence>
<organism evidence="8 9">
    <name type="scientific">Paracoccus denitrificans</name>
    <dbReference type="NCBI Taxonomy" id="266"/>
    <lineage>
        <taxon>Bacteria</taxon>
        <taxon>Pseudomonadati</taxon>
        <taxon>Pseudomonadota</taxon>
        <taxon>Alphaproteobacteria</taxon>
        <taxon>Rhodobacterales</taxon>
        <taxon>Paracoccaceae</taxon>
        <taxon>Paracoccus</taxon>
    </lineage>
</organism>
<keyword evidence="6" id="KW-0687">Ribonucleoprotein</keyword>
<evidence type="ECO:0000256" key="5">
    <source>
        <dbReference type="ARBA" id="ARBA00022884"/>
    </source>
</evidence>
<dbReference type="SUPFAM" id="SSF140864">
    <property type="entry name" value="TROVE domain-like"/>
    <property type="match status" value="1"/>
</dbReference>
<dbReference type="GO" id="GO:0003723">
    <property type="term" value="F:RNA binding"/>
    <property type="evidence" value="ECO:0007669"/>
    <property type="project" value="UniProtKB-KW"/>
</dbReference>
<reference evidence="8 9" key="1">
    <citation type="journal article" date="2017" name="Nat. Commun.">
        <title>In situ click chemistry generation of cyclooxygenase-2 inhibitors.</title>
        <authorList>
            <person name="Bhardwaj A."/>
            <person name="Kaur J."/>
            <person name="Wuest M."/>
            <person name="Wuest F."/>
        </authorList>
    </citation>
    <scope>NUCLEOTIDE SEQUENCE [LARGE SCALE GENOMIC DNA]</scope>
    <source>
        <strain evidence="8">S2_012_000_R3_94</strain>
    </source>
</reference>
<dbReference type="InterPro" id="IPR037214">
    <property type="entry name" value="TROVE_dom_sf"/>
</dbReference>
<dbReference type="GO" id="GO:0005737">
    <property type="term" value="C:cytoplasm"/>
    <property type="evidence" value="ECO:0007669"/>
    <property type="project" value="UniProtKB-SubCell"/>
</dbReference>
<name>A0A533I569_PARDE</name>
<dbReference type="PANTHER" id="PTHR14202:SF0">
    <property type="entry name" value="RNA-BINDING PROTEIN RO60"/>
    <property type="match status" value="1"/>
</dbReference>
<feature type="domain" description="TROVE" evidence="7">
    <location>
        <begin position="20"/>
        <end position="325"/>
    </location>
</feature>
<dbReference type="Gene3D" id="3.40.50.410">
    <property type="entry name" value="von Willebrand factor, type A domain"/>
    <property type="match status" value="1"/>
</dbReference>
<dbReference type="EMBL" id="VAFL01000012">
    <property type="protein sequence ID" value="TKW65544.1"/>
    <property type="molecule type" value="Genomic_DNA"/>
</dbReference>
<evidence type="ECO:0000259" key="7">
    <source>
        <dbReference type="PROSITE" id="PS50988"/>
    </source>
</evidence>
<dbReference type="PANTHER" id="PTHR14202">
    <property type="entry name" value="60 KDA RIBONUCLEOPROTEIN SSA/RO"/>
    <property type="match status" value="1"/>
</dbReference>
<protein>
    <submittedName>
        <fullName evidence="8">RNA-binding protein</fullName>
    </submittedName>
</protein>
<dbReference type="Pfam" id="PF25045">
    <property type="entry name" value="vWA_Ro60"/>
    <property type="match status" value="1"/>
</dbReference>
<accession>A0A533I569</accession>
<dbReference type="InterPro" id="IPR056800">
    <property type="entry name" value="vWA_Ro60"/>
</dbReference>
<dbReference type="GO" id="GO:0046872">
    <property type="term" value="F:metal ion binding"/>
    <property type="evidence" value="ECO:0007669"/>
    <property type="project" value="UniProtKB-KW"/>
</dbReference>
<evidence type="ECO:0000256" key="4">
    <source>
        <dbReference type="ARBA" id="ARBA00022723"/>
    </source>
</evidence>
<keyword evidence="3" id="KW-0963">Cytoplasm</keyword>
<dbReference type="PROSITE" id="PS50988">
    <property type="entry name" value="TROVE"/>
    <property type="match status" value="1"/>
</dbReference>
<dbReference type="Proteomes" id="UP000315344">
    <property type="component" value="Unassembled WGS sequence"/>
</dbReference>
<evidence type="ECO:0000256" key="1">
    <source>
        <dbReference type="ARBA" id="ARBA00004496"/>
    </source>
</evidence>
<dbReference type="GO" id="GO:1990904">
    <property type="term" value="C:ribonucleoprotein complex"/>
    <property type="evidence" value="ECO:0007669"/>
    <property type="project" value="UniProtKB-KW"/>
</dbReference>
<proteinExistence type="inferred from homology"/>